<keyword evidence="1" id="KW-1133">Transmembrane helix</keyword>
<keyword evidence="1" id="KW-0812">Transmembrane</keyword>
<proteinExistence type="predicted"/>
<evidence type="ECO:0000313" key="2">
    <source>
        <dbReference type="EMBL" id="KAK8850070.1"/>
    </source>
</evidence>
<organism evidence="2 3">
    <name type="scientific">Tritrichomonas musculus</name>
    <dbReference type="NCBI Taxonomy" id="1915356"/>
    <lineage>
        <taxon>Eukaryota</taxon>
        <taxon>Metamonada</taxon>
        <taxon>Parabasalia</taxon>
        <taxon>Tritrichomonadida</taxon>
        <taxon>Tritrichomonadidae</taxon>
        <taxon>Tritrichomonas</taxon>
    </lineage>
</organism>
<dbReference type="EMBL" id="JAPFFF010000024">
    <property type="protein sequence ID" value="KAK8850070.1"/>
    <property type="molecule type" value="Genomic_DNA"/>
</dbReference>
<dbReference type="Proteomes" id="UP001470230">
    <property type="component" value="Unassembled WGS sequence"/>
</dbReference>
<evidence type="ECO:0000256" key="1">
    <source>
        <dbReference type="SAM" id="Phobius"/>
    </source>
</evidence>
<sequence>MEAIGDFFSNILDIERWKSLSQCITDHPVFKWLAIIAIATFTVHVLIYFLKLCGFRRATVLKIHTDNHGIVYLKQSALKNFIKKICRQVIPQARAHVKCSTWFCKIRIKITLSCPHDAQPVSQHIQQAVSQVLQNEIGISNLGPIHVVVNHIFGPIKRNFLENERQQSAAAAASVSSNPTSSDVLKIPWTIRATCSFDARPYPQTACLIRKGAYSYNSFPDNAIADKIAPRAMPINRLLCCTQLRLVFLQDLNNPLMDDSRTR</sequence>
<evidence type="ECO:0000313" key="3">
    <source>
        <dbReference type="Proteomes" id="UP001470230"/>
    </source>
</evidence>
<keyword evidence="1" id="KW-0472">Membrane</keyword>
<gene>
    <name evidence="2" type="ORF">M9Y10_018181</name>
</gene>
<feature type="transmembrane region" description="Helical" evidence="1">
    <location>
        <begin position="29"/>
        <end position="50"/>
    </location>
</feature>
<keyword evidence="3" id="KW-1185">Reference proteome</keyword>
<reference evidence="2 3" key="1">
    <citation type="submission" date="2024-04" db="EMBL/GenBank/DDBJ databases">
        <title>Tritrichomonas musculus Genome.</title>
        <authorList>
            <person name="Alves-Ferreira E."/>
            <person name="Grigg M."/>
            <person name="Lorenzi H."/>
            <person name="Galac M."/>
        </authorList>
    </citation>
    <scope>NUCLEOTIDE SEQUENCE [LARGE SCALE GENOMIC DNA]</scope>
    <source>
        <strain evidence="2 3">EAF2021</strain>
    </source>
</reference>
<name>A0ABR2HMY8_9EUKA</name>
<protein>
    <submittedName>
        <fullName evidence="2">Uncharacterized protein</fullName>
    </submittedName>
</protein>
<comment type="caution">
    <text evidence="2">The sequence shown here is derived from an EMBL/GenBank/DDBJ whole genome shotgun (WGS) entry which is preliminary data.</text>
</comment>
<accession>A0ABR2HMY8</accession>